<keyword evidence="1" id="KW-0808">Transferase</keyword>
<accession>W4RKB1</accession>
<organism evidence="1 2">
    <name type="scientific">Mesobacillus boroniphilus JCM 21738</name>
    <dbReference type="NCBI Taxonomy" id="1294265"/>
    <lineage>
        <taxon>Bacteria</taxon>
        <taxon>Bacillati</taxon>
        <taxon>Bacillota</taxon>
        <taxon>Bacilli</taxon>
        <taxon>Bacillales</taxon>
        <taxon>Bacillaceae</taxon>
        <taxon>Mesobacillus</taxon>
    </lineage>
</organism>
<name>W4RKB1_9BACI</name>
<dbReference type="GO" id="GO:0016740">
    <property type="term" value="F:transferase activity"/>
    <property type="evidence" value="ECO:0007669"/>
    <property type="project" value="UniProtKB-KW"/>
</dbReference>
<dbReference type="Proteomes" id="UP000018949">
    <property type="component" value="Unassembled WGS sequence"/>
</dbReference>
<dbReference type="AlphaFoldDB" id="W4RKB1"/>
<reference evidence="1 2" key="1">
    <citation type="submission" date="2013-12" db="EMBL/GenBank/DDBJ databases">
        <title>NBRP : Genome information of microbial organism related human and environment.</title>
        <authorList>
            <person name="Hattori M."/>
            <person name="Oshima K."/>
            <person name="Inaba H."/>
            <person name="Suda W."/>
            <person name="Sakamoto M."/>
            <person name="Iino T."/>
            <person name="Kitahara M."/>
            <person name="Oshida Y."/>
            <person name="Iida T."/>
            <person name="Kudo T."/>
            <person name="Itoh T."/>
            <person name="Ahmed I."/>
            <person name="Ohkuma M."/>
        </authorList>
    </citation>
    <scope>NUCLEOTIDE SEQUENCE [LARGE SCALE GENOMIC DNA]</scope>
    <source>
        <strain evidence="1 2">JCM 21738</strain>
    </source>
</reference>
<evidence type="ECO:0000313" key="1">
    <source>
        <dbReference type="EMBL" id="GAE44328.1"/>
    </source>
</evidence>
<comment type="caution">
    <text evidence="1">The sequence shown here is derived from an EMBL/GenBank/DDBJ whole genome shotgun (WGS) entry which is preliminary data.</text>
</comment>
<dbReference type="EMBL" id="BAUW01000007">
    <property type="protein sequence ID" value="GAE44328.1"/>
    <property type="molecule type" value="Genomic_DNA"/>
</dbReference>
<protein>
    <submittedName>
        <fullName evidence="1">Beta-lysine acetyltransferase</fullName>
    </submittedName>
</protein>
<proteinExistence type="predicted"/>
<evidence type="ECO:0000313" key="2">
    <source>
        <dbReference type="Proteomes" id="UP000018949"/>
    </source>
</evidence>
<sequence>MGYAYRGRLVNNVFIYDKIENMNVWVKDLAKSPNFGQ</sequence>
<gene>
    <name evidence="1" type="ORF">JCM21738_1032</name>
</gene>
<keyword evidence="2" id="KW-1185">Reference proteome</keyword>